<name>A0A6J1SAD4_FRAOC</name>
<evidence type="ECO:0000313" key="5">
    <source>
        <dbReference type="Proteomes" id="UP000504606"/>
    </source>
</evidence>
<comment type="similarity">
    <text evidence="2">Belongs to the UPF0456 family.</text>
</comment>
<dbReference type="RefSeq" id="XP_026276215.1">
    <property type="nucleotide sequence ID" value="XM_026420430.2"/>
</dbReference>
<keyword evidence="5" id="KW-1185">Reference proteome</keyword>
<evidence type="ECO:0000256" key="2">
    <source>
        <dbReference type="ARBA" id="ARBA00007083"/>
    </source>
</evidence>
<dbReference type="GO" id="GO:0009791">
    <property type="term" value="P:post-embryonic development"/>
    <property type="evidence" value="ECO:0007669"/>
    <property type="project" value="TreeGrafter"/>
</dbReference>
<gene>
    <name evidence="6" type="primary">LOC113205012</name>
</gene>
<evidence type="ECO:0000256" key="4">
    <source>
        <dbReference type="ARBA" id="ARBA00022490"/>
    </source>
</evidence>
<dbReference type="AlphaFoldDB" id="A0A6J1SAD4"/>
<dbReference type="PANTHER" id="PTHR13463">
    <property type="entry name" value="PROTEIN C10"/>
    <property type="match status" value="1"/>
</dbReference>
<dbReference type="GeneID" id="113205012"/>
<sequence length="114" mass="12753">MTEGNIFSRETARAALNCILKAIDQSENASKIKEARDNAGNDMIKRMQFVFPIVMMLQMDVIKEYGFSEGRHGIIQFGQLVRALEREDAEIALLHSKVRSHFLPDIPSSSGASL</sequence>
<dbReference type="OrthoDB" id="75738at2759"/>
<dbReference type="KEGG" id="foc:113205012"/>
<comment type="subcellular location">
    <subcellularLocation>
        <location evidence="1">Cytoplasm</location>
    </subcellularLocation>
</comment>
<organism evidence="5 6">
    <name type="scientific">Frankliniella occidentalis</name>
    <name type="common">Western flower thrips</name>
    <name type="synonym">Euthrips occidentalis</name>
    <dbReference type="NCBI Taxonomy" id="133901"/>
    <lineage>
        <taxon>Eukaryota</taxon>
        <taxon>Metazoa</taxon>
        <taxon>Ecdysozoa</taxon>
        <taxon>Arthropoda</taxon>
        <taxon>Hexapoda</taxon>
        <taxon>Insecta</taxon>
        <taxon>Pterygota</taxon>
        <taxon>Neoptera</taxon>
        <taxon>Paraneoptera</taxon>
        <taxon>Thysanoptera</taxon>
        <taxon>Terebrantia</taxon>
        <taxon>Thripoidea</taxon>
        <taxon>Thripidae</taxon>
        <taxon>Frankliniella</taxon>
    </lineage>
</organism>
<dbReference type="Pfam" id="PF14974">
    <property type="entry name" value="P_C10"/>
    <property type="match status" value="1"/>
</dbReference>
<dbReference type="InterPro" id="IPR026317">
    <property type="entry name" value="P_C10"/>
</dbReference>
<dbReference type="PANTHER" id="PTHR13463:SF3">
    <property type="entry name" value="PROTEIN C10"/>
    <property type="match status" value="1"/>
</dbReference>
<proteinExistence type="inferred from homology"/>
<accession>A0A6J1SAD4</accession>
<dbReference type="GO" id="GO:0005737">
    <property type="term" value="C:cytoplasm"/>
    <property type="evidence" value="ECO:0007669"/>
    <property type="project" value="UniProtKB-SubCell"/>
</dbReference>
<evidence type="ECO:0000256" key="3">
    <source>
        <dbReference type="ARBA" id="ARBA00020502"/>
    </source>
</evidence>
<keyword evidence="4" id="KW-0963">Cytoplasm</keyword>
<protein>
    <recommendedName>
        <fullName evidence="3">Protein C10</fullName>
    </recommendedName>
</protein>
<evidence type="ECO:0000256" key="1">
    <source>
        <dbReference type="ARBA" id="ARBA00004496"/>
    </source>
</evidence>
<dbReference type="Proteomes" id="UP000504606">
    <property type="component" value="Unplaced"/>
</dbReference>
<evidence type="ECO:0000313" key="6">
    <source>
        <dbReference type="RefSeq" id="XP_026276215.1"/>
    </source>
</evidence>
<reference evidence="6" key="1">
    <citation type="submission" date="2025-08" db="UniProtKB">
        <authorList>
            <consortium name="RefSeq"/>
        </authorList>
    </citation>
    <scope>IDENTIFICATION</scope>
    <source>
        <tissue evidence="6">Whole organism</tissue>
    </source>
</reference>